<dbReference type="GO" id="GO:0006139">
    <property type="term" value="P:nucleobase-containing compound metabolic process"/>
    <property type="evidence" value="ECO:0007669"/>
    <property type="project" value="InterPro"/>
</dbReference>
<evidence type="ECO:0000259" key="1">
    <source>
        <dbReference type="Pfam" id="PF01612"/>
    </source>
</evidence>
<dbReference type="GO" id="GO:0003676">
    <property type="term" value="F:nucleic acid binding"/>
    <property type="evidence" value="ECO:0007669"/>
    <property type="project" value="InterPro"/>
</dbReference>
<organism evidence="2 3">
    <name type="scientific">Reticulomyxa filosa</name>
    <dbReference type="NCBI Taxonomy" id="46433"/>
    <lineage>
        <taxon>Eukaryota</taxon>
        <taxon>Sar</taxon>
        <taxon>Rhizaria</taxon>
        <taxon>Retaria</taxon>
        <taxon>Foraminifera</taxon>
        <taxon>Monothalamids</taxon>
        <taxon>Reticulomyxidae</taxon>
        <taxon>Reticulomyxa</taxon>
    </lineage>
</organism>
<dbReference type="InterPro" id="IPR012337">
    <property type="entry name" value="RNaseH-like_sf"/>
</dbReference>
<dbReference type="Gene3D" id="3.30.420.10">
    <property type="entry name" value="Ribonuclease H-like superfamily/Ribonuclease H"/>
    <property type="match status" value="1"/>
</dbReference>
<dbReference type="EMBL" id="ASPP01011413">
    <property type="protein sequence ID" value="ETO21660.1"/>
    <property type="molecule type" value="Genomic_DNA"/>
</dbReference>
<dbReference type="PANTHER" id="PTHR47765">
    <property type="entry name" value="3'-5' EXONUCLEASE DOMAIN-CONTAINING PROTEIN"/>
    <property type="match status" value="1"/>
</dbReference>
<dbReference type="OrthoDB" id="18193at2759"/>
<dbReference type="PANTHER" id="PTHR47765:SF2">
    <property type="entry name" value="EXONUCLEASE MUT-7 HOMOLOG"/>
    <property type="match status" value="1"/>
</dbReference>
<evidence type="ECO:0000313" key="3">
    <source>
        <dbReference type="Proteomes" id="UP000023152"/>
    </source>
</evidence>
<comment type="caution">
    <text evidence="2">The sequence shown here is derived from an EMBL/GenBank/DDBJ whole genome shotgun (WGS) entry which is preliminary data.</text>
</comment>
<proteinExistence type="predicted"/>
<dbReference type="SUPFAM" id="SSF53098">
    <property type="entry name" value="Ribonuclease H-like"/>
    <property type="match status" value="1"/>
</dbReference>
<gene>
    <name evidence="2" type="ORF">RFI_15548</name>
</gene>
<feature type="domain" description="3'-5' exonuclease" evidence="1">
    <location>
        <begin position="23"/>
        <end position="178"/>
    </location>
</feature>
<dbReference type="Pfam" id="PF01612">
    <property type="entry name" value="DNA_pol_A_exo1"/>
    <property type="match status" value="1"/>
</dbReference>
<dbReference type="Proteomes" id="UP000023152">
    <property type="component" value="Unassembled WGS sequence"/>
</dbReference>
<evidence type="ECO:0000313" key="2">
    <source>
        <dbReference type="EMBL" id="ETO21660.1"/>
    </source>
</evidence>
<dbReference type="InterPro" id="IPR052408">
    <property type="entry name" value="Exonuclease_MUT-7-like"/>
</dbReference>
<dbReference type="GO" id="GO:0008408">
    <property type="term" value="F:3'-5' exonuclease activity"/>
    <property type="evidence" value="ECO:0007669"/>
    <property type="project" value="InterPro"/>
</dbReference>
<accession>X6N5U3</accession>
<reference evidence="2 3" key="1">
    <citation type="journal article" date="2013" name="Curr. Biol.">
        <title>The Genome of the Foraminiferan Reticulomyxa filosa.</title>
        <authorList>
            <person name="Glockner G."/>
            <person name="Hulsmann N."/>
            <person name="Schleicher M."/>
            <person name="Noegel A.A."/>
            <person name="Eichinger L."/>
            <person name="Gallinger C."/>
            <person name="Pawlowski J."/>
            <person name="Sierra R."/>
            <person name="Euteneuer U."/>
            <person name="Pillet L."/>
            <person name="Moustafa A."/>
            <person name="Platzer M."/>
            <person name="Groth M."/>
            <person name="Szafranski K."/>
            <person name="Schliwa M."/>
        </authorList>
    </citation>
    <scope>NUCLEOTIDE SEQUENCE [LARGE SCALE GENOMIC DNA]</scope>
</reference>
<dbReference type="InterPro" id="IPR036397">
    <property type="entry name" value="RNaseH_sf"/>
</dbReference>
<protein>
    <recommendedName>
        <fullName evidence="1">3'-5' exonuclease domain-containing protein</fullName>
    </recommendedName>
</protein>
<name>X6N5U3_RETFI</name>
<dbReference type="InterPro" id="IPR002562">
    <property type="entry name" value="3'-5'_exonuclease_dom"/>
</dbReference>
<keyword evidence="3" id="KW-1185">Reference proteome</keyword>
<dbReference type="AlphaFoldDB" id="X6N5U3"/>
<sequence>MVATNLTLPNTPLHCQTLQISTCELSCIFDLQAIYVDDLLLHEFDALLCFIFAKSKAIKIGMSFSGDLRALKNQMPHLQAFHSITPYLELADCLHFIQNDEFLQKSVFLMIHKQTRGPPQKKFREGGLAKLVSWVLDRKLDKDEQLSNWSLRPLRSSQLKYGALDALCECWLYQELWRWSEQSIFPPIDSFLKKLQH</sequence>